<dbReference type="PANTHER" id="PTHR23278">
    <property type="entry name" value="SIDESTEP PROTEIN"/>
    <property type="match status" value="1"/>
</dbReference>
<evidence type="ECO:0000259" key="6">
    <source>
        <dbReference type="PROSITE" id="PS50835"/>
    </source>
</evidence>
<dbReference type="Proteomes" id="UP000466442">
    <property type="component" value="Linkage Group LG1"/>
</dbReference>
<dbReference type="InterPro" id="IPR003599">
    <property type="entry name" value="Ig_sub"/>
</dbReference>
<feature type="chain" id="PRO_5035786378" description="Ig-like domain-containing protein" evidence="5">
    <location>
        <begin position="20"/>
        <end position="727"/>
    </location>
</feature>
<evidence type="ECO:0000313" key="8">
    <source>
        <dbReference type="Proteomes" id="UP000466442"/>
    </source>
</evidence>
<evidence type="ECO:0000256" key="4">
    <source>
        <dbReference type="SAM" id="Phobius"/>
    </source>
</evidence>
<dbReference type="InterPro" id="IPR007110">
    <property type="entry name" value="Ig-like_dom"/>
</dbReference>
<feature type="domain" description="Ig-like" evidence="6">
    <location>
        <begin position="146"/>
        <end position="241"/>
    </location>
</feature>
<dbReference type="CDD" id="cd00096">
    <property type="entry name" value="Ig"/>
    <property type="match status" value="1"/>
</dbReference>
<keyword evidence="8" id="KW-1185">Reference proteome</keyword>
<dbReference type="AlphaFoldDB" id="A0A8S9Y5J2"/>
<dbReference type="PANTHER" id="PTHR23278:SF4">
    <property type="entry name" value="SIDESTEP, ISOFORM C"/>
    <property type="match status" value="1"/>
</dbReference>
<sequence>MNLLTTIAVLEVFLHCAVLSPTPFHANAPYKVVWAEKDGVAELPCDVSTFRPDDRVIMVLWFQESIGIPLYTVDARAGPLKDGSHAALSSNLGSRSYFVVGPPAKLRVTRVTQADQGIFRCRVDFLNSPTRNYRINLTLIKPPNEPQILYTDGTEVGDVAGPYLEGHDVYLTCIVTGGEPTPAVTWWLGDTLVDFDSDHVKAGRVVNRIVLTSVLRHLQGKNLSCQAQAAPSTSPVVKTVQLELFLKPQTVKMISSSEGMSAGMNKHLMCETEGSHPPATISWLLDGEPIKQAATMVAMGVVKTTSTLTLRPDWDDDGKMLTCRAVNPKIPEAPVDDRRYLKINYAPIASVRVASDSGNTILAEGHTVKLVCDIKANPPAEGVTWYHEGDLVPTNESSNVLMIDSLSPHHAGEYSCFVRNREGFTRSKPTSIAVKYAPICKEGMEERRLGVVPRHTVEARCEVDALPAGKELKFSWTFNSTKDVVAIPGSWVRSHGAVSILPYTPMQDRDFGTLACWASNTVGHQTRPCLIHIVRAQLPDPPSSCTIQNRAMDKLDVSCEAGDGGGIDQHFILEVLNEIDDGMMGDQGDGPPLYRMTALAPRFTLHKLDHDKRYKLLIFSKNQLGRSQPPVVLDGVHLPSAMERLTRHDDSQELNVQDENTAEEEEHWTPMVLGASLVSGLALVLVVTLAVTLSCRGRKEKPTIPLNNLGPSIRIRYPDATEDAEEF</sequence>
<evidence type="ECO:0000256" key="5">
    <source>
        <dbReference type="SAM" id="SignalP"/>
    </source>
</evidence>
<evidence type="ECO:0000256" key="1">
    <source>
        <dbReference type="ARBA" id="ARBA00004167"/>
    </source>
</evidence>
<dbReference type="InterPro" id="IPR003598">
    <property type="entry name" value="Ig_sub2"/>
</dbReference>
<name>A0A8S9Y5J2_APOLU</name>
<feature type="domain" description="Ig-like" evidence="6">
    <location>
        <begin position="23"/>
        <end position="138"/>
    </location>
</feature>
<dbReference type="Gene3D" id="2.60.40.10">
    <property type="entry name" value="Immunoglobulins"/>
    <property type="match status" value="5"/>
</dbReference>
<feature type="domain" description="Ig-like" evidence="6">
    <location>
        <begin position="347"/>
        <end position="433"/>
    </location>
</feature>
<comment type="subcellular location">
    <subcellularLocation>
        <location evidence="1">Membrane</location>
        <topology evidence="1">Single-pass membrane protein</topology>
    </subcellularLocation>
</comment>
<dbReference type="OrthoDB" id="6250964at2759"/>
<dbReference type="SUPFAM" id="SSF48726">
    <property type="entry name" value="Immunoglobulin"/>
    <property type="match status" value="5"/>
</dbReference>
<feature type="domain" description="Ig-like" evidence="6">
    <location>
        <begin position="248"/>
        <end position="336"/>
    </location>
</feature>
<dbReference type="SMART" id="SM00409">
    <property type="entry name" value="IG"/>
    <property type="match status" value="4"/>
</dbReference>
<dbReference type="PROSITE" id="PS50835">
    <property type="entry name" value="IG_LIKE"/>
    <property type="match status" value="4"/>
</dbReference>
<keyword evidence="2 4" id="KW-0472">Membrane</keyword>
<evidence type="ECO:0000256" key="3">
    <source>
        <dbReference type="ARBA" id="ARBA00023157"/>
    </source>
</evidence>
<evidence type="ECO:0000256" key="2">
    <source>
        <dbReference type="ARBA" id="ARBA00023136"/>
    </source>
</evidence>
<dbReference type="Pfam" id="PF08205">
    <property type="entry name" value="C2-set_2"/>
    <property type="match status" value="2"/>
</dbReference>
<dbReference type="EMBL" id="WIXP02000001">
    <property type="protein sequence ID" value="KAF6216443.1"/>
    <property type="molecule type" value="Genomic_DNA"/>
</dbReference>
<dbReference type="InterPro" id="IPR013783">
    <property type="entry name" value="Ig-like_fold"/>
</dbReference>
<dbReference type="GO" id="GO:0016020">
    <property type="term" value="C:membrane"/>
    <property type="evidence" value="ECO:0007669"/>
    <property type="project" value="UniProtKB-SubCell"/>
</dbReference>
<feature type="signal peptide" evidence="5">
    <location>
        <begin position="1"/>
        <end position="19"/>
    </location>
</feature>
<evidence type="ECO:0000313" key="7">
    <source>
        <dbReference type="EMBL" id="KAF6216443.1"/>
    </source>
</evidence>
<dbReference type="InterPro" id="IPR013162">
    <property type="entry name" value="CD80_C2-set"/>
</dbReference>
<dbReference type="Pfam" id="PF13895">
    <property type="entry name" value="Ig_2"/>
    <property type="match status" value="1"/>
</dbReference>
<keyword evidence="4" id="KW-1133">Transmembrane helix</keyword>
<organism evidence="7 8">
    <name type="scientific">Apolygus lucorum</name>
    <name type="common">Small green plant bug</name>
    <name type="synonym">Lygocoris lucorum</name>
    <dbReference type="NCBI Taxonomy" id="248454"/>
    <lineage>
        <taxon>Eukaryota</taxon>
        <taxon>Metazoa</taxon>
        <taxon>Ecdysozoa</taxon>
        <taxon>Arthropoda</taxon>
        <taxon>Hexapoda</taxon>
        <taxon>Insecta</taxon>
        <taxon>Pterygota</taxon>
        <taxon>Neoptera</taxon>
        <taxon>Paraneoptera</taxon>
        <taxon>Hemiptera</taxon>
        <taxon>Heteroptera</taxon>
        <taxon>Panheteroptera</taxon>
        <taxon>Cimicomorpha</taxon>
        <taxon>Miridae</taxon>
        <taxon>Mirini</taxon>
        <taxon>Apolygus</taxon>
    </lineage>
</organism>
<gene>
    <name evidence="7" type="ORF">GE061_000785</name>
</gene>
<keyword evidence="3" id="KW-1015">Disulfide bond</keyword>
<keyword evidence="5" id="KW-0732">Signal</keyword>
<keyword evidence="4" id="KW-0812">Transmembrane</keyword>
<dbReference type="SMART" id="SM00408">
    <property type="entry name" value="IGc2"/>
    <property type="match status" value="2"/>
</dbReference>
<reference evidence="7" key="1">
    <citation type="journal article" date="2021" name="Mol. Ecol. Resour.">
        <title>Apolygus lucorum genome provides insights into omnivorousness and mesophyll feeding.</title>
        <authorList>
            <person name="Liu Y."/>
            <person name="Liu H."/>
            <person name="Wang H."/>
            <person name="Huang T."/>
            <person name="Liu B."/>
            <person name="Yang B."/>
            <person name="Yin L."/>
            <person name="Li B."/>
            <person name="Zhang Y."/>
            <person name="Zhang S."/>
            <person name="Jiang F."/>
            <person name="Zhang X."/>
            <person name="Ren Y."/>
            <person name="Wang B."/>
            <person name="Wang S."/>
            <person name="Lu Y."/>
            <person name="Wu K."/>
            <person name="Fan W."/>
            <person name="Wang G."/>
        </authorList>
    </citation>
    <scope>NUCLEOTIDE SEQUENCE</scope>
    <source>
        <strain evidence="7">12Hb</strain>
    </source>
</reference>
<accession>A0A8S9Y5J2</accession>
<proteinExistence type="predicted"/>
<feature type="transmembrane region" description="Helical" evidence="4">
    <location>
        <begin position="668"/>
        <end position="691"/>
    </location>
</feature>
<protein>
    <recommendedName>
        <fullName evidence="6">Ig-like domain-containing protein</fullName>
    </recommendedName>
</protein>
<comment type="caution">
    <text evidence="7">The sequence shown here is derived from an EMBL/GenBank/DDBJ whole genome shotgun (WGS) entry which is preliminary data.</text>
</comment>
<dbReference type="InterPro" id="IPR036179">
    <property type="entry name" value="Ig-like_dom_sf"/>
</dbReference>